<dbReference type="Proteomes" id="UP000051638">
    <property type="component" value="Unassembled WGS sequence"/>
</dbReference>
<dbReference type="SUPFAM" id="SSF75217">
    <property type="entry name" value="alpha/beta knot"/>
    <property type="match status" value="1"/>
</dbReference>
<dbReference type="InterPro" id="IPR002649">
    <property type="entry name" value="tRNA_m1G_MeTrfase_TrmD"/>
</dbReference>
<dbReference type="NCBIfam" id="TIGR00088">
    <property type="entry name" value="trmD"/>
    <property type="match status" value="1"/>
</dbReference>
<protein>
    <recommendedName>
        <fullName evidence="6 15">tRNA (guanine-N(1)-)-methyltransferase</fullName>
        <ecNumber evidence="5 15">2.1.1.228</ecNumber>
    </recommendedName>
    <alternativeName>
        <fullName evidence="12 15">M1G-methyltransferase</fullName>
    </alternativeName>
    <alternativeName>
        <fullName evidence="13 15">tRNA [GM37] methyltransferase</fullName>
    </alternativeName>
</protein>
<comment type="subcellular location">
    <subcellularLocation>
        <location evidence="2 15 17">Cytoplasm</location>
    </subcellularLocation>
</comment>
<dbReference type="PANTHER" id="PTHR46417:SF1">
    <property type="entry name" value="TRNA (GUANINE-N(1)-)-METHYLTRANSFERASE"/>
    <property type="match status" value="1"/>
</dbReference>
<evidence type="ECO:0000256" key="1">
    <source>
        <dbReference type="ARBA" id="ARBA00002634"/>
    </source>
</evidence>
<keyword evidence="11 15" id="KW-0819">tRNA processing</keyword>
<evidence type="ECO:0000256" key="14">
    <source>
        <dbReference type="ARBA" id="ARBA00047783"/>
    </source>
</evidence>
<comment type="catalytic activity">
    <reaction evidence="14 15 17">
        <text>guanosine(37) in tRNA + S-adenosyl-L-methionine = N(1)-methylguanosine(37) in tRNA + S-adenosyl-L-homocysteine + H(+)</text>
        <dbReference type="Rhea" id="RHEA:36899"/>
        <dbReference type="Rhea" id="RHEA-COMP:10145"/>
        <dbReference type="Rhea" id="RHEA-COMP:10147"/>
        <dbReference type="ChEBI" id="CHEBI:15378"/>
        <dbReference type="ChEBI" id="CHEBI:57856"/>
        <dbReference type="ChEBI" id="CHEBI:59789"/>
        <dbReference type="ChEBI" id="CHEBI:73542"/>
        <dbReference type="ChEBI" id="CHEBI:74269"/>
        <dbReference type="EC" id="2.1.1.228"/>
    </reaction>
</comment>
<dbReference type="Gene3D" id="3.40.1280.10">
    <property type="match status" value="1"/>
</dbReference>
<dbReference type="InterPro" id="IPR029028">
    <property type="entry name" value="Alpha/beta_knot_MTases"/>
</dbReference>
<evidence type="ECO:0000259" key="18">
    <source>
        <dbReference type="Pfam" id="PF01746"/>
    </source>
</evidence>
<evidence type="ECO:0000256" key="16">
    <source>
        <dbReference type="PIRSR" id="PIRSR000386-1"/>
    </source>
</evidence>
<evidence type="ECO:0000256" key="17">
    <source>
        <dbReference type="RuleBase" id="RU003464"/>
    </source>
</evidence>
<evidence type="ECO:0000256" key="10">
    <source>
        <dbReference type="ARBA" id="ARBA00022691"/>
    </source>
</evidence>
<dbReference type="HAMAP" id="MF_00605">
    <property type="entry name" value="TrmD"/>
    <property type="match status" value="1"/>
</dbReference>
<evidence type="ECO:0000256" key="15">
    <source>
        <dbReference type="HAMAP-Rule" id="MF_00605"/>
    </source>
</evidence>
<dbReference type="NCBIfam" id="NF000648">
    <property type="entry name" value="PRK00026.1"/>
    <property type="match status" value="1"/>
</dbReference>
<feature type="domain" description="tRNA methyltransferase TRMD/TRM10-type" evidence="18">
    <location>
        <begin position="1"/>
        <end position="226"/>
    </location>
</feature>
<evidence type="ECO:0000256" key="5">
    <source>
        <dbReference type="ARBA" id="ARBA00012807"/>
    </source>
</evidence>
<evidence type="ECO:0000256" key="13">
    <source>
        <dbReference type="ARBA" id="ARBA00033392"/>
    </source>
</evidence>
<dbReference type="RefSeq" id="WP_057874765.1">
    <property type="nucleotide sequence ID" value="NZ_AYYI01000093.1"/>
</dbReference>
<dbReference type="GO" id="GO:0052906">
    <property type="term" value="F:tRNA (guanine(37)-N1)-methyltransferase activity"/>
    <property type="evidence" value="ECO:0007669"/>
    <property type="project" value="UniProtKB-UniRule"/>
</dbReference>
<evidence type="ECO:0000256" key="9">
    <source>
        <dbReference type="ARBA" id="ARBA00022679"/>
    </source>
</evidence>
<dbReference type="EMBL" id="AYYI01000093">
    <property type="protein sequence ID" value="KRM94019.1"/>
    <property type="molecule type" value="Genomic_DNA"/>
</dbReference>
<dbReference type="GO" id="GO:0005829">
    <property type="term" value="C:cytosol"/>
    <property type="evidence" value="ECO:0007669"/>
    <property type="project" value="TreeGrafter"/>
</dbReference>
<dbReference type="EC" id="2.1.1.228" evidence="5 15"/>
<gene>
    <name evidence="15" type="primary">trmD</name>
    <name evidence="19" type="ORF">FC24_GL000412</name>
</gene>
<comment type="caution">
    <text evidence="19">The sequence shown here is derived from an EMBL/GenBank/DDBJ whole genome shotgun (WGS) entry which is preliminary data.</text>
</comment>
<sequence length="247" mass="27656">MRIDILSLFPGMFTGVFDQSIIGKAQQRKLLDIDVTDFRAYSDDIKHHTVDDYPYGGGEGMLLKPQPVYAAMHALNQQHPGDKRVILMDPAGKKFDQTVAKDLASSQHLVFICGHYEGYDERIHRLATDEISLGDYVLTGGELAAMVMIDTTVRLLPGVLGNDQSASHDSFATGLLEHPQYTRPANYAGMQVPDVLLSGNHQLIAQWHAKESLRRTYLRRPDLLQKVTLTLEQQKLLAEIQAEETKD</sequence>
<reference evidence="19 20" key="1">
    <citation type="journal article" date="2015" name="Genome Announc.">
        <title>Expanding the biotechnology potential of lactobacilli through comparative genomics of 213 strains and associated genera.</title>
        <authorList>
            <person name="Sun Z."/>
            <person name="Harris H.M."/>
            <person name="McCann A."/>
            <person name="Guo C."/>
            <person name="Argimon S."/>
            <person name="Zhang W."/>
            <person name="Yang X."/>
            <person name="Jeffery I.B."/>
            <person name="Cooney J.C."/>
            <person name="Kagawa T.F."/>
            <person name="Liu W."/>
            <person name="Song Y."/>
            <person name="Salvetti E."/>
            <person name="Wrobel A."/>
            <person name="Rasinkangas P."/>
            <person name="Parkhill J."/>
            <person name="Rea M.C."/>
            <person name="O'Sullivan O."/>
            <person name="Ritari J."/>
            <person name="Douillard F.P."/>
            <person name="Paul Ross R."/>
            <person name="Yang R."/>
            <person name="Briner A.E."/>
            <person name="Felis G.E."/>
            <person name="de Vos W.M."/>
            <person name="Barrangou R."/>
            <person name="Klaenhammer T.R."/>
            <person name="Caufield P.W."/>
            <person name="Cui Y."/>
            <person name="Zhang H."/>
            <person name="O'Toole P.W."/>
        </authorList>
    </citation>
    <scope>NUCLEOTIDE SEQUENCE [LARGE SCALE GENOMIC DNA]</scope>
    <source>
        <strain evidence="19 20">DSM 20253</strain>
    </source>
</reference>
<keyword evidence="8 15" id="KW-0489">Methyltransferase</keyword>
<keyword evidence="10 15" id="KW-0949">S-adenosyl-L-methionine</keyword>
<evidence type="ECO:0000313" key="20">
    <source>
        <dbReference type="Proteomes" id="UP000051638"/>
    </source>
</evidence>
<dbReference type="Gene3D" id="1.10.1270.20">
    <property type="entry name" value="tRNA(m1g37)methyltransferase, domain 2"/>
    <property type="match status" value="1"/>
</dbReference>
<evidence type="ECO:0000256" key="7">
    <source>
        <dbReference type="ARBA" id="ARBA00022490"/>
    </source>
</evidence>
<evidence type="ECO:0000256" key="6">
    <source>
        <dbReference type="ARBA" id="ARBA00014679"/>
    </source>
</evidence>
<dbReference type="STRING" id="1423796.FC24_GL000412"/>
<dbReference type="InterPro" id="IPR016009">
    <property type="entry name" value="tRNA_MeTrfase_TRMD/TRM10"/>
</dbReference>
<evidence type="ECO:0000256" key="4">
    <source>
        <dbReference type="ARBA" id="ARBA00011738"/>
    </source>
</evidence>
<keyword evidence="7 15" id="KW-0963">Cytoplasm</keyword>
<dbReference type="GO" id="GO:0002939">
    <property type="term" value="P:tRNA N1-guanine methylation"/>
    <property type="evidence" value="ECO:0007669"/>
    <property type="project" value="TreeGrafter"/>
</dbReference>
<evidence type="ECO:0000256" key="2">
    <source>
        <dbReference type="ARBA" id="ARBA00004496"/>
    </source>
</evidence>
<evidence type="ECO:0000256" key="3">
    <source>
        <dbReference type="ARBA" id="ARBA00007630"/>
    </source>
</evidence>
<proteinExistence type="inferred from homology"/>
<dbReference type="AlphaFoldDB" id="A0A0R2D2V1"/>
<comment type="subunit">
    <text evidence="4 15 17">Homodimer.</text>
</comment>
<comment type="function">
    <text evidence="1 15 17">Specifically methylates guanosine-37 in various tRNAs.</text>
</comment>
<name>A0A0R2D2V1_9LACO</name>
<dbReference type="PANTHER" id="PTHR46417">
    <property type="entry name" value="TRNA (GUANINE-N(1)-)-METHYLTRANSFERASE"/>
    <property type="match status" value="1"/>
</dbReference>
<feature type="binding site" evidence="15 16">
    <location>
        <position position="114"/>
    </location>
    <ligand>
        <name>S-adenosyl-L-methionine</name>
        <dbReference type="ChEBI" id="CHEBI:59789"/>
    </ligand>
</feature>
<dbReference type="Pfam" id="PF01746">
    <property type="entry name" value="tRNA_m1G_MT"/>
    <property type="match status" value="1"/>
</dbReference>
<dbReference type="InterPro" id="IPR029026">
    <property type="entry name" value="tRNA_m1G_MTases_N"/>
</dbReference>
<evidence type="ECO:0000256" key="8">
    <source>
        <dbReference type="ARBA" id="ARBA00022603"/>
    </source>
</evidence>
<comment type="similarity">
    <text evidence="3 15 17">Belongs to the RNA methyltransferase TrmD family.</text>
</comment>
<keyword evidence="9 15" id="KW-0808">Transferase</keyword>
<dbReference type="InterPro" id="IPR023148">
    <property type="entry name" value="tRNA_m1G_MeTrfase_C_sf"/>
</dbReference>
<dbReference type="PATRIC" id="fig|1423796.3.peg.424"/>
<dbReference type="CDD" id="cd18080">
    <property type="entry name" value="TrmD-like"/>
    <property type="match status" value="1"/>
</dbReference>
<dbReference type="FunFam" id="1.10.1270.20:FF:000001">
    <property type="entry name" value="tRNA (guanine-N(1)-)-methyltransferase"/>
    <property type="match status" value="1"/>
</dbReference>
<keyword evidence="20" id="KW-1185">Reference proteome</keyword>
<dbReference type="OrthoDB" id="9807416at2"/>
<evidence type="ECO:0000313" key="19">
    <source>
        <dbReference type="EMBL" id="KRM94019.1"/>
    </source>
</evidence>
<evidence type="ECO:0000256" key="11">
    <source>
        <dbReference type="ARBA" id="ARBA00022694"/>
    </source>
</evidence>
<feature type="binding site" evidence="15 16">
    <location>
        <begin position="133"/>
        <end position="138"/>
    </location>
    <ligand>
        <name>S-adenosyl-L-methionine</name>
        <dbReference type="ChEBI" id="CHEBI:59789"/>
    </ligand>
</feature>
<accession>A0A0R2D2V1</accession>
<dbReference type="PIRSF" id="PIRSF000386">
    <property type="entry name" value="tRNA_mtase"/>
    <property type="match status" value="1"/>
</dbReference>
<dbReference type="FunFam" id="3.40.1280.10:FF:000001">
    <property type="entry name" value="tRNA (guanine-N(1)-)-methyltransferase"/>
    <property type="match status" value="1"/>
</dbReference>
<organism evidence="19 20">
    <name type="scientific">Loigolactobacillus rennini DSM 20253</name>
    <dbReference type="NCBI Taxonomy" id="1423796"/>
    <lineage>
        <taxon>Bacteria</taxon>
        <taxon>Bacillati</taxon>
        <taxon>Bacillota</taxon>
        <taxon>Bacilli</taxon>
        <taxon>Lactobacillales</taxon>
        <taxon>Lactobacillaceae</taxon>
        <taxon>Loigolactobacillus</taxon>
    </lineage>
</organism>
<evidence type="ECO:0000256" key="12">
    <source>
        <dbReference type="ARBA" id="ARBA00029736"/>
    </source>
</evidence>